<name>A0A6B0VKV0_9EURY</name>
<keyword evidence="4" id="KW-1185">Reference proteome</keyword>
<organism evidence="3 4">
    <name type="scientific">Natronorubrum halalkaliphilum</name>
    <dbReference type="NCBI Taxonomy" id="2691917"/>
    <lineage>
        <taxon>Archaea</taxon>
        <taxon>Methanobacteriati</taxon>
        <taxon>Methanobacteriota</taxon>
        <taxon>Stenosarchaea group</taxon>
        <taxon>Halobacteria</taxon>
        <taxon>Halobacteriales</taxon>
        <taxon>Natrialbaceae</taxon>
        <taxon>Natronorubrum</taxon>
    </lineage>
</organism>
<reference evidence="3 4" key="1">
    <citation type="submission" date="2020-01" db="EMBL/GenBank/DDBJ databases">
        <title>Natronorubrum sp. JWXQ-INN 674 isolated from Inner Mongolia Autonomous Region of China.</title>
        <authorList>
            <person name="Xue Q."/>
        </authorList>
    </citation>
    <scope>NUCLEOTIDE SEQUENCE [LARGE SCALE GENOMIC DNA]</scope>
    <source>
        <strain evidence="3 4">JWXQ-INN-674</strain>
    </source>
</reference>
<evidence type="ECO:0000313" key="3">
    <source>
        <dbReference type="EMBL" id="MXV62471.1"/>
    </source>
</evidence>
<feature type="compositionally biased region" description="Polar residues" evidence="1">
    <location>
        <begin position="1"/>
        <end position="10"/>
    </location>
</feature>
<proteinExistence type="predicted"/>
<dbReference type="InterPro" id="IPR040624">
    <property type="entry name" value="HalOD1"/>
</dbReference>
<dbReference type="RefSeq" id="WP_160065295.1">
    <property type="nucleotide sequence ID" value="NZ_WUYX01000030.1"/>
</dbReference>
<sequence length="103" mass="11147">MTSGQSTTDSPSEHDRFVYQAEPDQPPSEAVITAIAMQSEADDLTAVADELDPLYNAIDPSALDALFDSSGTHDRSTGAVTFEYADRHVRIDTTGRIELTAEE</sequence>
<comment type="caution">
    <text evidence="3">The sequence shown here is derived from an EMBL/GenBank/DDBJ whole genome shotgun (WGS) entry which is preliminary data.</text>
</comment>
<dbReference type="Pfam" id="PF18545">
    <property type="entry name" value="HalOD1"/>
    <property type="match status" value="1"/>
</dbReference>
<accession>A0A6B0VKV0</accession>
<feature type="domain" description="Halobacterial output" evidence="2">
    <location>
        <begin position="24"/>
        <end position="100"/>
    </location>
</feature>
<evidence type="ECO:0000259" key="2">
    <source>
        <dbReference type="Pfam" id="PF18545"/>
    </source>
</evidence>
<protein>
    <recommendedName>
        <fullName evidence="2">Halobacterial output domain-containing protein</fullName>
    </recommendedName>
</protein>
<dbReference type="EMBL" id="WUYX01000030">
    <property type="protein sequence ID" value="MXV62471.1"/>
    <property type="molecule type" value="Genomic_DNA"/>
</dbReference>
<feature type="region of interest" description="Disordered" evidence="1">
    <location>
        <begin position="1"/>
        <end position="26"/>
    </location>
</feature>
<dbReference type="Proteomes" id="UP000434101">
    <property type="component" value="Unassembled WGS sequence"/>
</dbReference>
<gene>
    <name evidence="3" type="ORF">GS429_10420</name>
</gene>
<evidence type="ECO:0000313" key="4">
    <source>
        <dbReference type="Proteomes" id="UP000434101"/>
    </source>
</evidence>
<dbReference type="OrthoDB" id="271604at2157"/>
<evidence type="ECO:0000256" key="1">
    <source>
        <dbReference type="SAM" id="MobiDB-lite"/>
    </source>
</evidence>
<dbReference type="AlphaFoldDB" id="A0A6B0VKV0"/>